<dbReference type="SUPFAM" id="SSF52833">
    <property type="entry name" value="Thioredoxin-like"/>
    <property type="match status" value="1"/>
</dbReference>
<dbReference type="InterPro" id="IPR002109">
    <property type="entry name" value="Glutaredoxin"/>
</dbReference>
<reference evidence="9" key="1">
    <citation type="submission" date="2014-08" db="EMBL/GenBank/DDBJ databases">
        <authorList>
            <person name="Sharma Rahul"/>
            <person name="Thines Marco"/>
        </authorList>
    </citation>
    <scope>NUCLEOTIDE SEQUENCE</scope>
</reference>
<comment type="catalytic activity">
    <reaction evidence="1">
        <text>2 glutathione + H2O2 = glutathione disulfide + 2 H2O</text>
        <dbReference type="Rhea" id="RHEA:16833"/>
        <dbReference type="ChEBI" id="CHEBI:15377"/>
        <dbReference type="ChEBI" id="CHEBI:16240"/>
        <dbReference type="ChEBI" id="CHEBI:57925"/>
        <dbReference type="ChEBI" id="CHEBI:58297"/>
        <dbReference type="EC" id="1.11.1.9"/>
    </reaction>
</comment>
<dbReference type="PANTHER" id="PTHR45694:SF18">
    <property type="entry name" value="GLUTAREDOXIN-1-RELATED"/>
    <property type="match status" value="1"/>
</dbReference>
<dbReference type="GO" id="GO:0034599">
    <property type="term" value="P:cellular response to oxidative stress"/>
    <property type="evidence" value="ECO:0007669"/>
    <property type="project" value="TreeGrafter"/>
</dbReference>
<dbReference type="PROSITE" id="PS00195">
    <property type="entry name" value="GLUTAREDOXIN_1"/>
    <property type="match status" value="1"/>
</dbReference>
<dbReference type="EC" id="1.11.1.9" evidence="2"/>
<dbReference type="CDD" id="cd03419">
    <property type="entry name" value="GRX_GRXh_1_2_like"/>
    <property type="match status" value="1"/>
</dbReference>
<proteinExistence type="predicted"/>
<dbReference type="GO" id="GO:0005634">
    <property type="term" value="C:nucleus"/>
    <property type="evidence" value="ECO:0007669"/>
    <property type="project" value="TreeGrafter"/>
</dbReference>
<dbReference type="NCBIfam" id="TIGR02180">
    <property type="entry name" value="GRX_euk"/>
    <property type="match status" value="1"/>
</dbReference>
<dbReference type="EMBL" id="LN483142">
    <property type="protein sequence ID" value="CED82993.1"/>
    <property type="molecule type" value="Genomic_DNA"/>
</dbReference>
<evidence type="ECO:0000256" key="5">
    <source>
        <dbReference type="ARBA" id="ARBA00023157"/>
    </source>
</evidence>
<dbReference type="InterPro" id="IPR011767">
    <property type="entry name" value="GLR_AS"/>
</dbReference>
<dbReference type="PANTHER" id="PTHR45694">
    <property type="entry name" value="GLUTAREDOXIN 2"/>
    <property type="match status" value="1"/>
</dbReference>
<sequence>MSAAVKQLVDTAISSHFIAVFSKSYCPYCRKAKALLNELSLPEGKSIKVFELDELDNGADIQNYLAEKTGQRTVPNIFIQGKHVGGSDDLSKAKSSGALAKLIQI</sequence>
<dbReference type="PROSITE" id="PS51354">
    <property type="entry name" value="GLUTAREDOXIN_2"/>
    <property type="match status" value="1"/>
</dbReference>
<dbReference type="PRINTS" id="PR00160">
    <property type="entry name" value="GLUTAREDOXIN"/>
</dbReference>
<protein>
    <recommendedName>
        <fullName evidence="2">glutathione peroxidase</fullName>
        <ecNumber evidence="2">1.11.1.9</ecNumber>
    </recommendedName>
</protein>
<dbReference type="GO" id="GO:0004364">
    <property type="term" value="F:glutathione transferase activity"/>
    <property type="evidence" value="ECO:0007669"/>
    <property type="project" value="UniProtKB-EC"/>
</dbReference>
<keyword evidence="3" id="KW-0813">Transport</keyword>
<evidence type="ECO:0000256" key="6">
    <source>
        <dbReference type="ARBA" id="ARBA00023284"/>
    </source>
</evidence>
<evidence type="ECO:0000256" key="3">
    <source>
        <dbReference type="ARBA" id="ARBA00022448"/>
    </source>
</evidence>
<dbReference type="InterPro" id="IPR011899">
    <property type="entry name" value="Glutaredoxin_euk/vir"/>
</dbReference>
<evidence type="ECO:0000259" key="8">
    <source>
        <dbReference type="Pfam" id="PF00462"/>
    </source>
</evidence>
<organism evidence="9">
    <name type="scientific">Phaffia rhodozyma</name>
    <name type="common">Yeast</name>
    <name type="synonym">Xanthophyllomyces dendrorhous</name>
    <dbReference type="NCBI Taxonomy" id="264483"/>
    <lineage>
        <taxon>Eukaryota</taxon>
        <taxon>Fungi</taxon>
        <taxon>Dikarya</taxon>
        <taxon>Basidiomycota</taxon>
        <taxon>Agaricomycotina</taxon>
        <taxon>Tremellomycetes</taxon>
        <taxon>Cystofilobasidiales</taxon>
        <taxon>Mrakiaceae</taxon>
        <taxon>Phaffia</taxon>
    </lineage>
</organism>
<dbReference type="InterPro" id="IPR036249">
    <property type="entry name" value="Thioredoxin-like_sf"/>
</dbReference>
<dbReference type="GO" id="GO:0005737">
    <property type="term" value="C:cytoplasm"/>
    <property type="evidence" value="ECO:0007669"/>
    <property type="project" value="TreeGrafter"/>
</dbReference>
<evidence type="ECO:0000256" key="4">
    <source>
        <dbReference type="ARBA" id="ARBA00022982"/>
    </source>
</evidence>
<accession>A0A0F7SSF3</accession>
<dbReference type="AlphaFoldDB" id="A0A0F7SSF3"/>
<dbReference type="FunFam" id="3.40.30.10:FF:000026">
    <property type="entry name" value="Glutaredoxin 2"/>
    <property type="match status" value="1"/>
</dbReference>
<evidence type="ECO:0000313" key="9">
    <source>
        <dbReference type="EMBL" id="CED82993.1"/>
    </source>
</evidence>
<keyword evidence="4" id="KW-0249">Electron transport</keyword>
<evidence type="ECO:0000256" key="2">
    <source>
        <dbReference type="ARBA" id="ARBA00012310"/>
    </source>
</evidence>
<dbReference type="Pfam" id="PF00462">
    <property type="entry name" value="Glutaredoxin"/>
    <property type="match status" value="1"/>
</dbReference>
<feature type="domain" description="Glutaredoxin" evidence="8">
    <location>
        <begin position="18"/>
        <end position="84"/>
    </location>
</feature>
<dbReference type="InterPro" id="IPR014025">
    <property type="entry name" value="Glutaredoxin_subgr"/>
</dbReference>
<evidence type="ECO:0000256" key="1">
    <source>
        <dbReference type="ARBA" id="ARBA00000217"/>
    </source>
</evidence>
<comment type="catalytic activity">
    <reaction evidence="7">
        <text>1-chloro-2,4-dinitrobenzene + glutathione = 2,4-dinitrophenyl-S-glutathione + chloride + H(+)</text>
        <dbReference type="Rhea" id="RHEA:51220"/>
        <dbReference type="ChEBI" id="CHEBI:15378"/>
        <dbReference type="ChEBI" id="CHEBI:17996"/>
        <dbReference type="ChEBI" id="CHEBI:34718"/>
        <dbReference type="ChEBI" id="CHEBI:57925"/>
        <dbReference type="ChEBI" id="CHEBI:133977"/>
        <dbReference type="EC" id="2.5.1.18"/>
    </reaction>
</comment>
<dbReference type="Gene3D" id="3.40.30.10">
    <property type="entry name" value="Glutaredoxin"/>
    <property type="match status" value="1"/>
</dbReference>
<name>A0A0F7SSF3_PHARH</name>
<keyword evidence="5" id="KW-1015">Disulfide bond</keyword>
<dbReference type="GO" id="GO:0015038">
    <property type="term" value="F:glutathione disulfide oxidoreductase activity"/>
    <property type="evidence" value="ECO:0007669"/>
    <property type="project" value="TreeGrafter"/>
</dbReference>
<evidence type="ECO:0000256" key="7">
    <source>
        <dbReference type="ARBA" id="ARBA00035808"/>
    </source>
</evidence>
<dbReference type="GO" id="GO:0004602">
    <property type="term" value="F:glutathione peroxidase activity"/>
    <property type="evidence" value="ECO:0007669"/>
    <property type="project" value="UniProtKB-EC"/>
</dbReference>
<keyword evidence="6" id="KW-0676">Redox-active center</keyword>